<evidence type="ECO:0000313" key="9">
    <source>
        <dbReference type="EMBL" id="KAK1159629.1"/>
    </source>
</evidence>
<evidence type="ECO:0000256" key="2">
    <source>
        <dbReference type="ARBA" id="ARBA00022771"/>
    </source>
</evidence>
<protein>
    <submittedName>
        <fullName evidence="9">THAP domain-containing protein 3 isoform X2</fullName>
    </submittedName>
</protein>
<feature type="domain" description="THAP-type" evidence="8">
    <location>
        <begin position="1"/>
        <end position="82"/>
    </location>
</feature>
<dbReference type="Proteomes" id="UP001230051">
    <property type="component" value="Unassembled WGS sequence"/>
</dbReference>
<sequence length="249" mass="28160">MPKSCSAYNCTNRYNSKNPELTFHRFPLSKPHLLQEWLENIGRADFCPKRHMVICSQHFTPESFSSYGNRKNLTWNAVPTLFNATQGQPKVRRYGKLLKQLKKNDPDPSPVTPATPVAPAGEESRQCSRCQGAEPVKGEQDQSQPPHTQRPLEPVSREHSYALSDLRVMKARFFGALESNAKLRKRLKVKVEIIRRTKLKLKAANHELERLRAANQSAAGAEPVCALSSQVTETQPARRKTCFINEEGL</sequence>
<keyword evidence="6" id="KW-0175">Coiled coil</keyword>
<feature type="region of interest" description="Disordered" evidence="7">
    <location>
        <begin position="100"/>
        <end position="156"/>
    </location>
</feature>
<evidence type="ECO:0000259" key="8">
    <source>
        <dbReference type="PROSITE" id="PS50950"/>
    </source>
</evidence>
<keyword evidence="4 5" id="KW-0238">DNA-binding</keyword>
<feature type="coiled-coil region" evidence="6">
    <location>
        <begin position="194"/>
        <end position="221"/>
    </location>
</feature>
<reference evidence="9" key="1">
    <citation type="submission" date="2022-02" db="EMBL/GenBank/DDBJ databases">
        <title>Atlantic sturgeon de novo genome assembly.</title>
        <authorList>
            <person name="Stock M."/>
            <person name="Klopp C."/>
            <person name="Guiguen Y."/>
            <person name="Cabau C."/>
            <person name="Parinello H."/>
            <person name="Santidrian Yebra-Pimentel E."/>
            <person name="Kuhl H."/>
            <person name="Dirks R.P."/>
            <person name="Guessner J."/>
            <person name="Wuertz S."/>
            <person name="Du K."/>
            <person name="Schartl M."/>
        </authorList>
    </citation>
    <scope>NUCLEOTIDE SEQUENCE</scope>
    <source>
        <strain evidence="9">STURGEONOMICS-FGT-2020</strain>
        <tissue evidence="9">Whole blood</tissue>
    </source>
</reference>
<dbReference type="SUPFAM" id="SSF57716">
    <property type="entry name" value="Glucocorticoid receptor-like (DNA-binding domain)"/>
    <property type="match status" value="1"/>
</dbReference>
<evidence type="ECO:0000256" key="4">
    <source>
        <dbReference type="ARBA" id="ARBA00023125"/>
    </source>
</evidence>
<evidence type="ECO:0000256" key="5">
    <source>
        <dbReference type="PROSITE-ProRule" id="PRU00309"/>
    </source>
</evidence>
<evidence type="ECO:0000256" key="3">
    <source>
        <dbReference type="ARBA" id="ARBA00022833"/>
    </source>
</evidence>
<evidence type="ECO:0000256" key="6">
    <source>
        <dbReference type="SAM" id="Coils"/>
    </source>
</evidence>
<accession>A0AAD8CWY9</accession>
<gene>
    <name evidence="9" type="primary">Thap3</name>
    <name evidence="9" type="ORF">AOXY_G22387</name>
</gene>
<dbReference type="InterPro" id="IPR026520">
    <property type="entry name" value="THAP3"/>
</dbReference>
<dbReference type="PROSITE" id="PS50950">
    <property type="entry name" value="ZF_THAP"/>
    <property type="match status" value="1"/>
</dbReference>
<keyword evidence="1" id="KW-0479">Metal-binding</keyword>
<dbReference type="GO" id="GO:0003677">
    <property type="term" value="F:DNA binding"/>
    <property type="evidence" value="ECO:0007669"/>
    <property type="project" value="UniProtKB-UniRule"/>
</dbReference>
<evidence type="ECO:0000256" key="1">
    <source>
        <dbReference type="ARBA" id="ARBA00022723"/>
    </source>
</evidence>
<dbReference type="EMBL" id="JAGXEW010000022">
    <property type="protein sequence ID" value="KAK1159629.1"/>
    <property type="molecule type" value="Genomic_DNA"/>
</dbReference>
<dbReference type="GO" id="GO:0008270">
    <property type="term" value="F:zinc ion binding"/>
    <property type="evidence" value="ECO:0007669"/>
    <property type="project" value="UniProtKB-KW"/>
</dbReference>
<organism evidence="9 10">
    <name type="scientific">Acipenser oxyrinchus oxyrinchus</name>
    <dbReference type="NCBI Taxonomy" id="40147"/>
    <lineage>
        <taxon>Eukaryota</taxon>
        <taxon>Metazoa</taxon>
        <taxon>Chordata</taxon>
        <taxon>Craniata</taxon>
        <taxon>Vertebrata</taxon>
        <taxon>Euteleostomi</taxon>
        <taxon>Actinopterygii</taxon>
        <taxon>Chondrostei</taxon>
        <taxon>Acipenseriformes</taxon>
        <taxon>Acipenseridae</taxon>
        <taxon>Acipenser</taxon>
    </lineage>
</organism>
<keyword evidence="2 5" id="KW-0863">Zinc-finger</keyword>
<dbReference type="PANTHER" id="PTHR47120">
    <property type="entry name" value="THAP DOMAIN-CONTAINING PROTEIN 3"/>
    <property type="match status" value="1"/>
</dbReference>
<keyword evidence="3" id="KW-0862">Zinc</keyword>
<keyword evidence="10" id="KW-1185">Reference proteome</keyword>
<evidence type="ECO:0000313" key="10">
    <source>
        <dbReference type="Proteomes" id="UP001230051"/>
    </source>
</evidence>
<dbReference type="PANTHER" id="PTHR47120:SF1">
    <property type="entry name" value="THAP DOMAIN-CONTAINING PROTEIN 3"/>
    <property type="match status" value="1"/>
</dbReference>
<dbReference type="InterPro" id="IPR006612">
    <property type="entry name" value="THAP_Znf"/>
</dbReference>
<comment type="caution">
    <text evidence="9">The sequence shown here is derived from an EMBL/GenBank/DDBJ whole genome shotgun (WGS) entry which is preliminary data.</text>
</comment>
<name>A0AAD8CWY9_ACIOX</name>
<proteinExistence type="predicted"/>
<dbReference type="Pfam" id="PF05485">
    <property type="entry name" value="THAP"/>
    <property type="match status" value="1"/>
</dbReference>
<evidence type="ECO:0000256" key="7">
    <source>
        <dbReference type="SAM" id="MobiDB-lite"/>
    </source>
</evidence>
<dbReference type="SMART" id="SM00692">
    <property type="entry name" value="DM3"/>
    <property type="match status" value="1"/>
</dbReference>
<dbReference type="SMART" id="SM00980">
    <property type="entry name" value="THAP"/>
    <property type="match status" value="1"/>
</dbReference>
<dbReference type="AlphaFoldDB" id="A0AAD8CWY9"/>